<comment type="caution">
    <text evidence="1">The sequence shown here is derived from an EMBL/GenBank/DDBJ whole genome shotgun (WGS) entry which is preliminary data.</text>
</comment>
<protein>
    <submittedName>
        <fullName evidence="1">Uncharacterized protein</fullName>
    </submittedName>
</protein>
<dbReference type="OrthoDB" id="3187773at2759"/>
<gene>
    <name evidence="1" type="ORF">EV702DRAFT_981731</name>
</gene>
<name>A0A9P6ZHC3_9AGAM</name>
<proteinExistence type="predicted"/>
<dbReference type="Proteomes" id="UP000714275">
    <property type="component" value="Unassembled WGS sequence"/>
</dbReference>
<feature type="non-terminal residue" evidence="1">
    <location>
        <position position="1"/>
    </location>
</feature>
<sequence length="90" mass="10336">YPCAVVRWFNQVSNAPDDETGLWMMEPSSINGHAHFAVIHVESIFRSVHLIPVYGTELLPAAIKSHHVLNIFTLFYVNRYTDHHAFEIIC</sequence>
<evidence type="ECO:0000313" key="1">
    <source>
        <dbReference type="EMBL" id="KAG1765067.1"/>
    </source>
</evidence>
<organism evidence="1 2">
    <name type="scientific">Suillus placidus</name>
    <dbReference type="NCBI Taxonomy" id="48579"/>
    <lineage>
        <taxon>Eukaryota</taxon>
        <taxon>Fungi</taxon>
        <taxon>Dikarya</taxon>
        <taxon>Basidiomycota</taxon>
        <taxon>Agaricomycotina</taxon>
        <taxon>Agaricomycetes</taxon>
        <taxon>Agaricomycetidae</taxon>
        <taxon>Boletales</taxon>
        <taxon>Suillineae</taxon>
        <taxon>Suillaceae</taxon>
        <taxon>Suillus</taxon>
    </lineage>
</organism>
<accession>A0A9P6ZHC3</accession>
<evidence type="ECO:0000313" key="2">
    <source>
        <dbReference type="Proteomes" id="UP000714275"/>
    </source>
</evidence>
<dbReference type="AlphaFoldDB" id="A0A9P6ZHC3"/>
<dbReference type="EMBL" id="JABBWD010000113">
    <property type="protein sequence ID" value="KAG1765067.1"/>
    <property type="molecule type" value="Genomic_DNA"/>
</dbReference>
<reference evidence="1" key="1">
    <citation type="journal article" date="2020" name="New Phytol.">
        <title>Comparative genomics reveals dynamic genome evolution in host specialist ectomycorrhizal fungi.</title>
        <authorList>
            <person name="Lofgren L.A."/>
            <person name="Nguyen N.H."/>
            <person name="Vilgalys R."/>
            <person name="Ruytinx J."/>
            <person name="Liao H.L."/>
            <person name="Branco S."/>
            <person name="Kuo A."/>
            <person name="LaButti K."/>
            <person name="Lipzen A."/>
            <person name="Andreopoulos W."/>
            <person name="Pangilinan J."/>
            <person name="Riley R."/>
            <person name="Hundley H."/>
            <person name="Na H."/>
            <person name="Barry K."/>
            <person name="Grigoriev I.V."/>
            <person name="Stajich J.E."/>
            <person name="Kennedy P.G."/>
        </authorList>
    </citation>
    <scope>NUCLEOTIDE SEQUENCE</scope>
    <source>
        <strain evidence="1">DOB743</strain>
    </source>
</reference>
<keyword evidence="2" id="KW-1185">Reference proteome</keyword>